<name>A0A0C3NKW0_PISTI</name>
<keyword evidence="2" id="KW-1185">Reference proteome</keyword>
<reference evidence="2" key="2">
    <citation type="submission" date="2015-01" db="EMBL/GenBank/DDBJ databases">
        <title>Evolutionary Origins and Diversification of the Mycorrhizal Mutualists.</title>
        <authorList>
            <consortium name="DOE Joint Genome Institute"/>
            <consortium name="Mycorrhizal Genomics Consortium"/>
            <person name="Kohler A."/>
            <person name="Kuo A."/>
            <person name="Nagy L.G."/>
            <person name="Floudas D."/>
            <person name="Copeland A."/>
            <person name="Barry K.W."/>
            <person name="Cichocki N."/>
            <person name="Veneault-Fourrey C."/>
            <person name="LaButti K."/>
            <person name="Lindquist E.A."/>
            <person name="Lipzen A."/>
            <person name="Lundell T."/>
            <person name="Morin E."/>
            <person name="Murat C."/>
            <person name="Riley R."/>
            <person name="Ohm R."/>
            <person name="Sun H."/>
            <person name="Tunlid A."/>
            <person name="Henrissat B."/>
            <person name="Grigoriev I.V."/>
            <person name="Hibbett D.S."/>
            <person name="Martin F."/>
        </authorList>
    </citation>
    <scope>NUCLEOTIDE SEQUENCE [LARGE SCALE GENOMIC DNA]</scope>
    <source>
        <strain evidence="2">Marx 270</strain>
    </source>
</reference>
<dbReference type="EMBL" id="KN832057">
    <property type="protein sequence ID" value="KIN95933.1"/>
    <property type="molecule type" value="Genomic_DNA"/>
</dbReference>
<reference evidence="1 2" key="1">
    <citation type="submission" date="2014-04" db="EMBL/GenBank/DDBJ databases">
        <authorList>
            <consortium name="DOE Joint Genome Institute"/>
            <person name="Kuo A."/>
            <person name="Kohler A."/>
            <person name="Costa M.D."/>
            <person name="Nagy L.G."/>
            <person name="Floudas D."/>
            <person name="Copeland A."/>
            <person name="Barry K.W."/>
            <person name="Cichocki N."/>
            <person name="Veneault-Fourrey C."/>
            <person name="LaButti K."/>
            <person name="Lindquist E.A."/>
            <person name="Lipzen A."/>
            <person name="Lundell T."/>
            <person name="Morin E."/>
            <person name="Murat C."/>
            <person name="Sun H."/>
            <person name="Tunlid A."/>
            <person name="Henrissat B."/>
            <person name="Grigoriev I.V."/>
            <person name="Hibbett D.S."/>
            <person name="Martin F."/>
            <person name="Nordberg H.P."/>
            <person name="Cantor M.N."/>
            <person name="Hua S.X."/>
        </authorList>
    </citation>
    <scope>NUCLEOTIDE SEQUENCE [LARGE SCALE GENOMIC DNA]</scope>
    <source>
        <strain evidence="1 2">Marx 270</strain>
    </source>
</reference>
<evidence type="ECO:0000313" key="1">
    <source>
        <dbReference type="EMBL" id="KIN95933.1"/>
    </source>
</evidence>
<sequence length="84" mass="9457">MTPLTSYEHQPNKVGVDMSACIHHHLHDSTHSLLTQSNRVGVNMSACIHHSAMTALTNYKPQSNKVRVKMSASTIIYHDFTHFL</sequence>
<dbReference type="Proteomes" id="UP000054217">
    <property type="component" value="Unassembled WGS sequence"/>
</dbReference>
<dbReference type="AlphaFoldDB" id="A0A0C3NKW0"/>
<gene>
    <name evidence="1" type="ORF">M404DRAFT_293312</name>
</gene>
<proteinExistence type="predicted"/>
<evidence type="ECO:0000313" key="2">
    <source>
        <dbReference type="Proteomes" id="UP000054217"/>
    </source>
</evidence>
<organism evidence="1 2">
    <name type="scientific">Pisolithus tinctorius Marx 270</name>
    <dbReference type="NCBI Taxonomy" id="870435"/>
    <lineage>
        <taxon>Eukaryota</taxon>
        <taxon>Fungi</taxon>
        <taxon>Dikarya</taxon>
        <taxon>Basidiomycota</taxon>
        <taxon>Agaricomycotina</taxon>
        <taxon>Agaricomycetes</taxon>
        <taxon>Agaricomycetidae</taxon>
        <taxon>Boletales</taxon>
        <taxon>Sclerodermatineae</taxon>
        <taxon>Pisolithaceae</taxon>
        <taxon>Pisolithus</taxon>
    </lineage>
</organism>
<dbReference type="InParanoid" id="A0A0C3NKW0"/>
<dbReference type="HOGENOM" id="CLU_2574856_0_0_1"/>
<protein>
    <submittedName>
        <fullName evidence="1">Uncharacterized protein</fullName>
    </submittedName>
</protein>
<accession>A0A0C3NKW0</accession>